<dbReference type="RefSeq" id="WP_270056607.1">
    <property type="nucleotide sequence ID" value="NZ_CP115149.1"/>
</dbReference>
<keyword evidence="3" id="KW-1185">Reference proteome</keyword>
<sequence>METYDLVKVSEPWTAAAYAGLSLFVGILAVWAGAVIARALP</sequence>
<evidence type="ECO:0000313" key="3">
    <source>
        <dbReference type="Proteomes" id="UP001212803"/>
    </source>
</evidence>
<accession>A0ABY7M6B8</accession>
<proteinExistence type="predicted"/>
<gene>
    <name evidence="2" type="ORF">O0235_00155</name>
</gene>
<feature type="transmembrane region" description="Helical" evidence="1">
    <location>
        <begin position="15"/>
        <end position="37"/>
    </location>
</feature>
<dbReference type="EMBL" id="CP115149">
    <property type="protein sequence ID" value="WBL36082.1"/>
    <property type="molecule type" value="Genomic_DNA"/>
</dbReference>
<name>A0ABY7M6B8_9CHLR</name>
<evidence type="ECO:0000313" key="2">
    <source>
        <dbReference type="EMBL" id="WBL36082.1"/>
    </source>
</evidence>
<evidence type="ECO:0000256" key="1">
    <source>
        <dbReference type="SAM" id="Phobius"/>
    </source>
</evidence>
<protein>
    <submittedName>
        <fullName evidence="2">Uncharacterized protein</fullName>
    </submittedName>
</protein>
<organism evidence="2 3">
    <name type="scientific">Tepidiforma flava</name>
    <dbReference type="NCBI Taxonomy" id="3004094"/>
    <lineage>
        <taxon>Bacteria</taxon>
        <taxon>Bacillati</taxon>
        <taxon>Chloroflexota</taxon>
        <taxon>Tepidiformia</taxon>
        <taxon>Tepidiformales</taxon>
        <taxon>Tepidiformaceae</taxon>
        <taxon>Tepidiforma</taxon>
    </lineage>
</organism>
<reference evidence="2 3" key="1">
    <citation type="journal article" date="2023" name="ISME J.">
        <title>Thermophilic Dehalococcoidia with unusual traits shed light on an unexpected past.</title>
        <authorList>
            <person name="Palmer M."/>
            <person name="Covington J.K."/>
            <person name="Zhou E.M."/>
            <person name="Thomas S.C."/>
            <person name="Habib N."/>
            <person name="Seymour C.O."/>
            <person name="Lai D."/>
            <person name="Johnston J."/>
            <person name="Hashimi A."/>
            <person name="Jiao J.Y."/>
            <person name="Muok A.R."/>
            <person name="Liu L."/>
            <person name="Xian W.D."/>
            <person name="Zhi X.Y."/>
            <person name="Li M.M."/>
            <person name="Silva L.P."/>
            <person name="Bowen B.P."/>
            <person name="Louie K."/>
            <person name="Briegel A."/>
            <person name="Pett-Ridge J."/>
            <person name="Weber P.K."/>
            <person name="Tocheva E.I."/>
            <person name="Woyke T."/>
            <person name="Northen T.R."/>
            <person name="Mayali X."/>
            <person name="Li W.J."/>
            <person name="Hedlund B.P."/>
        </authorList>
    </citation>
    <scope>NUCLEOTIDE SEQUENCE [LARGE SCALE GENOMIC DNA]</scope>
    <source>
        <strain evidence="2 3">YIM 72310</strain>
    </source>
</reference>
<keyword evidence="1" id="KW-0472">Membrane</keyword>
<dbReference type="Proteomes" id="UP001212803">
    <property type="component" value="Chromosome"/>
</dbReference>
<keyword evidence="1" id="KW-0812">Transmembrane</keyword>
<keyword evidence="1" id="KW-1133">Transmembrane helix</keyword>